<dbReference type="SUPFAM" id="SSF57850">
    <property type="entry name" value="RING/U-box"/>
    <property type="match status" value="1"/>
</dbReference>
<keyword evidence="1" id="KW-0862">Zinc</keyword>
<keyword evidence="5" id="KW-1185">Reference proteome</keyword>
<feature type="domain" description="RING-type" evidence="3">
    <location>
        <begin position="89"/>
        <end position="130"/>
    </location>
</feature>
<feature type="transmembrane region" description="Helical" evidence="2">
    <location>
        <begin position="6"/>
        <end position="33"/>
    </location>
</feature>
<protein>
    <recommendedName>
        <fullName evidence="3">RING-type domain-containing protein</fullName>
    </recommendedName>
</protein>
<dbReference type="PANTHER" id="PTHR45676:SF41">
    <property type="entry name" value="RING-H2 FINGER PROTEIN ATL66"/>
    <property type="match status" value="1"/>
</dbReference>
<dbReference type="Gene3D" id="3.30.40.10">
    <property type="entry name" value="Zinc/RING finger domain, C3HC4 (zinc finger)"/>
    <property type="match status" value="1"/>
</dbReference>
<dbReference type="Proteomes" id="UP001145021">
    <property type="component" value="Unassembled WGS sequence"/>
</dbReference>
<dbReference type="PANTHER" id="PTHR45676">
    <property type="entry name" value="RING-H2 FINGER PROTEIN ATL51-RELATED"/>
    <property type="match status" value="1"/>
</dbReference>
<dbReference type="SMART" id="SM00184">
    <property type="entry name" value="RING"/>
    <property type="match status" value="1"/>
</dbReference>
<dbReference type="AlphaFoldDB" id="A0A9W8CJ04"/>
<accession>A0A9W8CJ04</accession>
<comment type="caution">
    <text evidence="4">The sequence shown here is derived from an EMBL/GenBank/DDBJ whole genome shotgun (WGS) entry which is preliminary data.</text>
</comment>
<dbReference type="Pfam" id="PF13639">
    <property type="entry name" value="zf-RING_2"/>
    <property type="match status" value="1"/>
</dbReference>
<keyword evidence="1" id="KW-0479">Metal-binding</keyword>
<sequence length="139" mass="16173">MISPDTLIIIKATLGAVSVCIFFLSAALFLYYFRIYFTPWPRIERWRGRHPLWISMIRDEEQQKPLPKKMTLDEIESKLPASLRLQGFCPVCLSNIKDEQMARVLDCEHCFHLACIDPWLTTNASCPTCRKEIIVQNKV</sequence>
<keyword evidence="2" id="KW-0812">Transmembrane</keyword>
<keyword evidence="1" id="KW-0863">Zinc-finger</keyword>
<keyword evidence="2" id="KW-1133">Transmembrane helix</keyword>
<evidence type="ECO:0000256" key="1">
    <source>
        <dbReference type="PROSITE-ProRule" id="PRU00175"/>
    </source>
</evidence>
<name>A0A9W8CJ04_9FUNG</name>
<dbReference type="InterPro" id="IPR001841">
    <property type="entry name" value="Znf_RING"/>
</dbReference>
<keyword evidence="2" id="KW-0472">Membrane</keyword>
<evidence type="ECO:0000313" key="4">
    <source>
        <dbReference type="EMBL" id="KAJ1643789.1"/>
    </source>
</evidence>
<reference evidence="4" key="1">
    <citation type="submission" date="2022-07" db="EMBL/GenBank/DDBJ databases">
        <title>Phylogenomic reconstructions and comparative analyses of Kickxellomycotina fungi.</title>
        <authorList>
            <person name="Reynolds N.K."/>
            <person name="Stajich J.E."/>
            <person name="Barry K."/>
            <person name="Grigoriev I.V."/>
            <person name="Crous P."/>
            <person name="Smith M.E."/>
        </authorList>
    </citation>
    <scope>NUCLEOTIDE SEQUENCE</scope>
    <source>
        <strain evidence="4">NBRC 105413</strain>
    </source>
</reference>
<dbReference type="GO" id="GO:0008270">
    <property type="term" value="F:zinc ion binding"/>
    <property type="evidence" value="ECO:0007669"/>
    <property type="project" value="UniProtKB-KW"/>
</dbReference>
<organism evidence="4 5">
    <name type="scientific">Coemansia asiatica</name>
    <dbReference type="NCBI Taxonomy" id="1052880"/>
    <lineage>
        <taxon>Eukaryota</taxon>
        <taxon>Fungi</taxon>
        <taxon>Fungi incertae sedis</taxon>
        <taxon>Zoopagomycota</taxon>
        <taxon>Kickxellomycotina</taxon>
        <taxon>Kickxellomycetes</taxon>
        <taxon>Kickxellales</taxon>
        <taxon>Kickxellaceae</taxon>
        <taxon>Coemansia</taxon>
    </lineage>
</organism>
<evidence type="ECO:0000313" key="5">
    <source>
        <dbReference type="Proteomes" id="UP001145021"/>
    </source>
</evidence>
<evidence type="ECO:0000256" key="2">
    <source>
        <dbReference type="SAM" id="Phobius"/>
    </source>
</evidence>
<proteinExistence type="predicted"/>
<evidence type="ECO:0000259" key="3">
    <source>
        <dbReference type="PROSITE" id="PS50089"/>
    </source>
</evidence>
<dbReference type="EMBL" id="JANBOH010000220">
    <property type="protein sequence ID" value="KAJ1643789.1"/>
    <property type="molecule type" value="Genomic_DNA"/>
</dbReference>
<gene>
    <name evidence="4" type="ORF">LPJ64_004475</name>
</gene>
<dbReference type="PROSITE" id="PS50089">
    <property type="entry name" value="ZF_RING_2"/>
    <property type="match status" value="1"/>
</dbReference>
<dbReference type="InterPro" id="IPR013083">
    <property type="entry name" value="Znf_RING/FYVE/PHD"/>
</dbReference>
<dbReference type="CDD" id="cd16454">
    <property type="entry name" value="RING-H2_PA-TM-RING"/>
    <property type="match status" value="1"/>
</dbReference>